<name>U7QTR7_PHOTE</name>
<accession>U7QTR7</accession>
<proteinExistence type="predicted"/>
<dbReference type="Proteomes" id="UP000017133">
    <property type="component" value="Unassembled WGS sequence"/>
</dbReference>
<reference evidence="1 2" key="1">
    <citation type="submission" date="2013-10" db="EMBL/GenBank/DDBJ databases">
        <title>Whole Genome Shotgun Sequence of Photorhabdus temperata J3.</title>
        <authorList>
            <person name="Park G.-S."/>
            <person name="Hong S.-J."/>
            <person name="Shin J.-H."/>
        </authorList>
    </citation>
    <scope>NUCLEOTIDE SEQUENCE [LARGE SCALE GENOMIC DNA]</scope>
    <source>
        <strain evidence="1 2">J3</strain>
    </source>
</reference>
<sequence>MFGLLKSTLDRYEDLPGFCNTSMILFTNLFLGMDIII</sequence>
<evidence type="ECO:0000313" key="1">
    <source>
        <dbReference type="EMBL" id="ERT10465.1"/>
    </source>
</evidence>
<evidence type="ECO:0000313" key="2">
    <source>
        <dbReference type="Proteomes" id="UP000017133"/>
    </source>
</evidence>
<organism evidence="1 2">
    <name type="scientific">Photorhabdus temperata J3</name>
    <dbReference type="NCBI Taxonomy" id="1389415"/>
    <lineage>
        <taxon>Bacteria</taxon>
        <taxon>Pseudomonadati</taxon>
        <taxon>Pseudomonadota</taxon>
        <taxon>Gammaproteobacteria</taxon>
        <taxon>Enterobacterales</taxon>
        <taxon>Morganellaceae</taxon>
        <taxon>Photorhabdus</taxon>
    </lineage>
</organism>
<comment type="caution">
    <text evidence="1">The sequence shown here is derived from an EMBL/GenBank/DDBJ whole genome shotgun (WGS) entry which is preliminary data.</text>
</comment>
<keyword evidence="2" id="KW-1185">Reference proteome</keyword>
<dbReference type="AlphaFoldDB" id="U7QTR7"/>
<gene>
    <name evidence="1" type="ORF">O185_24680</name>
</gene>
<dbReference type="EMBL" id="AXDT01000320">
    <property type="protein sequence ID" value="ERT10465.1"/>
    <property type="molecule type" value="Genomic_DNA"/>
</dbReference>
<protein>
    <submittedName>
        <fullName evidence="1">Uncharacterized protein</fullName>
    </submittedName>
</protein>
<dbReference type="PATRIC" id="fig|1389415.4.peg.4906"/>